<proteinExistence type="predicted"/>
<dbReference type="EnsemblMetazoa" id="CPIJ012342-RA">
    <property type="protein sequence ID" value="CPIJ012342-PA"/>
    <property type="gene ID" value="CPIJ012342"/>
</dbReference>
<dbReference type="VEuPathDB" id="VectorBase:CPIJ012342"/>
<evidence type="ECO:0000313" key="2">
    <source>
        <dbReference type="EnsemblMetazoa" id="CPIJ012342-PA"/>
    </source>
</evidence>
<dbReference type="KEGG" id="cqu:CpipJ_CPIJ012342"/>
<evidence type="ECO:0000313" key="1">
    <source>
        <dbReference type="EMBL" id="EDS37031.1"/>
    </source>
</evidence>
<name>B0WYF4_CULQU</name>
<evidence type="ECO:0000313" key="3">
    <source>
        <dbReference type="Proteomes" id="UP000002320"/>
    </source>
</evidence>
<dbReference type="AlphaFoldDB" id="B0WYF4"/>
<dbReference type="EMBL" id="DS232187">
    <property type="protein sequence ID" value="EDS37031.1"/>
    <property type="molecule type" value="Genomic_DNA"/>
</dbReference>
<accession>B0WYF4</accession>
<gene>
    <name evidence="2" type="primary">6045002</name>
    <name evidence="1" type="ORF">CpipJ_CPIJ012342</name>
</gene>
<dbReference type="Proteomes" id="UP000002320">
    <property type="component" value="Unassembled WGS sequence"/>
</dbReference>
<sequence>MTATQSASFSISQCRERKRLGSKESPFWAILSLGTKRSNSVRCAGTSGCFRTGHVGAFVGELYRECGRTGSIVWIHYCLHVNWLDRLEVTSKETILPNSYTCWKQNVTSFFATVNPELKYVSHDEEGRGRQAFHNCAGSEVFSAFSDEKEQRTEASQEKVEIRHMKKFKDVSGPEELKNMVVITVALGRFKRDGMSARYQQDVSEMGCPQDLKRDGMSARFKARWDVRKKPARLKARWDVRKKPARLKARWDVRKT</sequence>
<reference evidence="2" key="2">
    <citation type="submission" date="2021-02" db="UniProtKB">
        <authorList>
            <consortium name="EnsemblMetazoa"/>
        </authorList>
    </citation>
    <scope>IDENTIFICATION</scope>
    <source>
        <strain evidence="2">JHB</strain>
    </source>
</reference>
<dbReference type="InParanoid" id="B0WYF4"/>
<protein>
    <submittedName>
        <fullName evidence="1 2">Acyl-coa dehydrogenase</fullName>
    </submittedName>
</protein>
<dbReference type="HOGENOM" id="CLU_1086858_0_0_1"/>
<reference evidence="1" key="1">
    <citation type="submission" date="2007-03" db="EMBL/GenBank/DDBJ databases">
        <title>Annotation of Culex pipiens quinquefasciatus.</title>
        <authorList>
            <consortium name="The Broad Institute Genome Sequencing Platform"/>
            <person name="Atkinson P.W."/>
            <person name="Hemingway J."/>
            <person name="Christensen B.M."/>
            <person name="Higgs S."/>
            <person name="Kodira C."/>
            <person name="Hannick L."/>
            <person name="Megy K."/>
            <person name="O'Leary S."/>
            <person name="Pearson M."/>
            <person name="Haas B.J."/>
            <person name="Mauceli E."/>
            <person name="Wortman J.R."/>
            <person name="Lee N.H."/>
            <person name="Guigo R."/>
            <person name="Stanke M."/>
            <person name="Alvarado L."/>
            <person name="Amedeo P."/>
            <person name="Antoine C.H."/>
            <person name="Arensburger P."/>
            <person name="Bidwell S.L."/>
            <person name="Crawford M."/>
            <person name="Camaro F."/>
            <person name="Devon K."/>
            <person name="Engels R."/>
            <person name="Hammond M."/>
            <person name="Howarth C."/>
            <person name="Koehrsen M."/>
            <person name="Lawson D."/>
            <person name="Montgomery P."/>
            <person name="Nene V."/>
            <person name="Nusbaum C."/>
            <person name="Puiu D."/>
            <person name="Romero-Severson J."/>
            <person name="Severson D.W."/>
            <person name="Shumway M."/>
            <person name="Sisk P."/>
            <person name="Stolte C."/>
            <person name="Zeng Q."/>
            <person name="Eisenstadt E."/>
            <person name="Fraser-Liggett C."/>
            <person name="Strausberg R."/>
            <person name="Galagan J."/>
            <person name="Birren B."/>
            <person name="Collins F.H."/>
        </authorList>
    </citation>
    <scope>NUCLEOTIDE SEQUENCE [LARGE SCALE GENOMIC DNA]</scope>
    <source>
        <strain evidence="1">JHB</strain>
    </source>
</reference>
<organism>
    <name type="scientific">Culex quinquefasciatus</name>
    <name type="common">Southern house mosquito</name>
    <name type="synonym">Culex pungens</name>
    <dbReference type="NCBI Taxonomy" id="7176"/>
    <lineage>
        <taxon>Eukaryota</taxon>
        <taxon>Metazoa</taxon>
        <taxon>Ecdysozoa</taxon>
        <taxon>Arthropoda</taxon>
        <taxon>Hexapoda</taxon>
        <taxon>Insecta</taxon>
        <taxon>Pterygota</taxon>
        <taxon>Neoptera</taxon>
        <taxon>Endopterygota</taxon>
        <taxon>Diptera</taxon>
        <taxon>Nematocera</taxon>
        <taxon>Culicoidea</taxon>
        <taxon>Culicidae</taxon>
        <taxon>Culicinae</taxon>
        <taxon>Culicini</taxon>
        <taxon>Culex</taxon>
        <taxon>Culex</taxon>
    </lineage>
</organism>
<keyword evidence="3" id="KW-1185">Reference proteome</keyword>